<feature type="transmembrane region" description="Helical" evidence="1">
    <location>
        <begin position="49"/>
        <end position="68"/>
    </location>
</feature>
<protein>
    <submittedName>
        <fullName evidence="2">Uncharacterized protein</fullName>
    </submittedName>
</protein>
<evidence type="ECO:0000256" key="1">
    <source>
        <dbReference type="SAM" id="Phobius"/>
    </source>
</evidence>
<keyword evidence="1" id="KW-1133">Transmembrane helix</keyword>
<dbReference type="Proteomes" id="UP001213664">
    <property type="component" value="Chromosome"/>
</dbReference>
<dbReference type="EMBL" id="CP119326">
    <property type="protein sequence ID" value="WEK40292.1"/>
    <property type="molecule type" value="Genomic_DNA"/>
</dbReference>
<feature type="transmembrane region" description="Helical" evidence="1">
    <location>
        <begin position="89"/>
        <end position="108"/>
    </location>
</feature>
<proteinExistence type="predicted"/>
<gene>
    <name evidence="2" type="ORF">P0Y50_01420</name>
</gene>
<evidence type="ECO:0000313" key="2">
    <source>
        <dbReference type="EMBL" id="WEK40292.1"/>
    </source>
</evidence>
<reference evidence="2" key="1">
    <citation type="submission" date="2023-03" db="EMBL/GenBank/DDBJ databases">
        <title>Andean soil-derived lignocellulolytic bacterial consortium as a source of novel taxa and putative plastic-active enzymes.</title>
        <authorList>
            <person name="Diaz-Garcia L."/>
            <person name="Chuvochina M."/>
            <person name="Feuerriegel G."/>
            <person name="Bunk B."/>
            <person name="Sproer C."/>
            <person name="Streit W.R."/>
            <person name="Rodriguez L.M."/>
            <person name="Overmann J."/>
            <person name="Jimenez D.J."/>
        </authorList>
    </citation>
    <scope>NUCLEOTIDE SEQUENCE</scope>
    <source>
        <strain evidence="2">MAG 833</strain>
    </source>
</reference>
<dbReference type="AlphaFoldDB" id="A0AAJ5X3A5"/>
<keyword evidence="1" id="KW-0812">Transmembrane</keyword>
<organism evidence="2 3">
    <name type="scientific">Candidatus Brevundimonas colombiensis</name>
    <dbReference type="NCBI Taxonomy" id="3121376"/>
    <lineage>
        <taxon>Bacteria</taxon>
        <taxon>Pseudomonadati</taxon>
        <taxon>Pseudomonadota</taxon>
        <taxon>Alphaproteobacteria</taxon>
        <taxon>Caulobacterales</taxon>
        <taxon>Caulobacteraceae</taxon>
        <taxon>Brevundimonas</taxon>
    </lineage>
</organism>
<sequence length="147" mass="15636">MNEQPITKTTPTRDNVTPSLAALIVVGATVTAATPFWPQALGAPPPLGVVLLGAGVVLAVIWHSTVWWRDLTEDQRQIHRKAWWHGGNFGILLGAAALLAVLATGMPIAPQPLSDHPAAWALFGFLCLLGGQAVGYGVAWLIHRLRA</sequence>
<feature type="transmembrane region" description="Helical" evidence="1">
    <location>
        <begin position="120"/>
        <end position="142"/>
    </location>
</feature>
<evidence type="ECO:0000313" key="3">
    <source>
        <dbReference type="Proteomes" id="UP001213664"/>
    </source>
</evidence>
<accession>A0AAJ5X3A5</accession>
<keyword evidence="1" id="KW-0472">Membrane</keyword>
<name>A0AAJ5X3A5_9CAUL</name>
<feature type="transmembrane region" description="Helical" evidence="1">
    <location>
        <begin position="20"/>
        <end position="37"/>
    </location>
</feature>